<dbReference type="InterPro" id="IPR005895">
    <property type="entry name" value="ABC_transptr_haem_export_CcmA"/>
</dbReference>
<keyword evidence="4 6" id="KW-0067">ATP-binding</keyword>
<dbReference type="InterPro" id="IPR003593">
    <property type="entry name" value="AAA+_ATPase"/>
</dbReference>
<dbReference type="Gene3D" id="3.40.50.300">
    <property type="entry name" value="P-loop containing nucleotide triphosphate hydrolases"/>
    <property type="match status" value="1"/>
</dbReference>
<dbReference type="AlphaFoldDB" id="A0A9Q4G0X2"/>
<dbReference type="SUPFAM" id="SSF52540">
    <property type="entry name" value="P-loop containing nucleoside triphosphate hydrolases"/>
    <property type="match status" value="1"/>
</dbReference>
<organism evidence="6 7">
    <name type="scientific">Salipaludibacillus agaradhaerens</name>
    <name type="common">Bacillus agaradhaerens</name>
    <dbReference type="NCBI Taxonomy" id="76935"/>
    <lineage>
        <taxon>Bacteria</taxon>
        <taxon>Bacillati</taxon>
        <taxon>Bacillota</taxon>
        <taxon>Bacilli</taxon>
        <taxon>Bacillales</taxon>
        <taxon>Bacillaceae</taxon>
    </lineage>
</organism>
<dbReference type="GO" id="GO:0022857">
    <property type="term" value="F:transmembrane transporter activity"/>
    <property type="evidence" value="ECO:0007669"/>
    <property type="project" value="InterPro"/>
</dbReference>
<evidence type="ECO:0000313" key="6">
    <source>
        <dbReference type="EMBL" id="MCR6098447.1"/>
    </source>
</evidence>
<keyword evidence="7" id="KW-1185">Reference proteome</keyword>
<dbReference type="NCBIfam" id="TIGR01189">
    <property type="entry name" value="ccmA"/>
    <property type="match status" value="1"/>
</dbReference>
<keyword evidence="2" id="KW-0547">Nucleotide-binding</keyword>
<dbReference type="EMBL" id="JABXYM010000001">
    <property type="protein sequence ID" value="MCR6098447.1"/>
    <property type="molecule type" value="Genomic_DNA"/>
</dbReference>
<evidence type="ECO:0000256" key="3">
    <source>
        <dbReference type="ARBA" id="ARBA00022748"/>
    </source>
</evidence>
<proteinExistence type="predicted"/>
<evidence type="ECO:0000256" key="1">
    <source>
        <dbReference type="ARBA" id="ARBA00022448"/>
    </source>
</evidence>
<evidence type="ECO:0000259" key="5">
    <source>
        <dbReference type="PROSITE" id="PS50893"/>
    </source>
</evidence>
<gene>
    <name evidence="6" type="primary">ccmA</name>
    <name evidence="6" type="ORF">HXA33_18200</name>
</gene>
<dbReference type="Pfam" id="PF00005">
    <property type="entry name" value="ABC_tran"/>
    <property type="match status" value="1"/>
</dbReference>
<dbReference type="CDD" id="cd03230">
    <property type="entry name" value="ABC_DR_subfamily_A"/>
    <property type="match status" value="1"/>
</dbReference>
<feature type="domain" description="ABC transporter" evidence="5">
    <location>
        <begin position="2"/>
        <end position="230"/>
    </location>
</feature>
<evidence type="ECO:0000256" key="4">
    <source>
        <dbReference type="ARBA" id="ARBA00022840"/>
    </source>
</evidence>
<evidence type="ECO:0000313" key="7">
    <source>
        <dbReference type="Proteomes" id="UP001057753"/>
    </source>
</evidence>
<protein>
    <submittedName>
        <fullName evidence="6">Heme ABC exporter ATP-binding protein CcmA</fullName>
    </submittedName>
</protein>
<evidence type="ECO:0000256" key="2">
    <source>
        <dbReference type="ARBA" id="ARBA00022741"/>
    </source>
</evidence>
<accession>A0A9Q4G0X2</accession>
<dbReference type="RefSeq" id="WP_257830297.1">
    <property type="nucleotide sequence ID" value="NZ_JABXYN010000001.1"/>
</dbReference>
<name>A0A9Q4G0X2_SALAG</name>
<comment type="caution">
    <text evidence="6">The sequence shown here is derived from an EMBL/GenBank/DDBJ whole genome shotgun (WGS) entry which is preliminary data.</text>
</comment>
<reference evidence="6" key="1">
    <citation type="submission" date="2020-06" db="EMBL/GenBank/DDBJ databases">
        <title>Insight into the genomes of haloalkaliphilic bacilli from Kenyan soda lakes.</title>
        <authorList>
            <person name="Mwirichia R."/>
            <person name="Villamizar G.C."/>
            <person name="Poehlein A."/>
            <person name="Mugweru J."/>
            <person name="Kipnyargis A."/>
            <person name="Kiplimo D."/>
            <person name="Orwa P."/>
            <person name="Daniel R."/>
        </authorList>
    </citation>
    <scope>NUCLEOTIDE SEQUENCE</scope>
    <source>
        <strain evidence="6">B1096_S55</strain>
    </source>
</reference>
<dbReference type="PROSITE" id="PS50893">
    <property type="entry name" value="ABC_TRANSPORTER_2"/>
    <property type="match status" value="1"/>
</dbReference>
<dbReference type="PANTHER" id="PTHR42939">
    <property type="entry name" value="ABC TRANSPORTER ATP-BINDING PROTEIN ALBC-RELATED"/>
    <property type="match status" value="1"/>
</dbReference>
<keyword evidence="3" id="KW-0201">Cytochrome c-type biogenesis</keyword>
<dbReference type="InterPro" id="IPR027417">
    <property type="entry name" value="P-loop_NTPase"/>
</dbReference>
<dbReference type="GO" id="GO:0017004">
    <property type="term" value="P:cytochrome complex assembly"/>
    <property type="evidence" value="ECO:0007669"/>
    <property type="project" value="UniProtKB-KW"/>
</dbReference>
<dbReference type="InterPro" id="IPR003439">
    <property type="entry name" value="ABC_transporter-like_ATP-bd"/>
</dbReference>
<keyword evidence="1" id="KW-0813">Transport</keyword>
<dbReference type="Proteomes" id="UP001057753">
    <property type="component" value="Unassembled WGS sequence"/>
</dbReference>
<dbReference type="InterPro" id="IPR051782">
    <property type="entry name" value="ABC_Transporter_VariousFunc"/>
</dbReference>
<dbReference type="SMART" id="SM00382">
    <property type="entry name" value="AAA"/>
    <property type="match status" value="1"/>
</dbReference>
<dbReference type="GO" id="GO:0005524">
    <property type="term" value="F:ATP binding"/>
    <property type="evidence" value="ECO:0007669"/>
    <property type="project" value="UniProtKB-KW"/>
</dbReference>
<dbReference type="GO" id="GO:0016887">
    <property type="term" value="F:ATP hydrolysis activity"/>
    <property type="evidence" value="ECO:0007669"/>
    <property type="project" value="InterPro"/>
</dbReference>
<dbReference type="PANTHER" id="PTHR42939:SF1">
    <property type="entry name" value="ABC TRANSPORTER ATP-BINDING PROTEIN ALBC-RELATED"/>
    <property type="match status" value="1"/>
</dbReference>
<sequence length="233" mass="26073">MIETRQITKSLGDKLVLRGVDLSVKRGEAVALLGSNGAGKSTWLKIAAGLLQPTSGEVVINSQVMKKEDYTNRKLIGYLGHRSFLYEAFTSIENLQFFARLYNIANPDERINHLIDAVGLSFFKHEPVRLFSRGMIQRLAIARSLLHDPEILLLDEPHTGLDQQGVAFLNELLLKLKTIGVTLIMVTHDFYQINGVCDRAVVLKKGKISQDENIVGRPVEWIQTLYAGKEITC</sequence>